<accession>A0A371D3U0</accession>
<name>A0A371D3U0_9APHY</name>
<dbReference type="EMBL" id="KZ857421">
    <property type="protein sequence ID" value="RDX47162.1"/>
    <property type="molecule type" value="Genomic_DNA"/>
</dbReference>
<proteinExistence type="predicted"/>
<evidence type="ECO:0000313" key="1">
    <source>
        <dbReference type="EMBL" id="RDX47162.1"/>
    </source>
</evidence>
<evidence type="ECO:0000313" key="2">
    <source>
        <dbReference type="Proteomes" id="UP000256964"/>
    </source>
</evidence>
<organism evidence="1 2">
    <name type="scientific">Lentinus brumalis</name>
    <dbReference type="NCBI Taxonomy" id="2498619"/>
    <lineage>
        <taxon>Eukaryota</taxon>
        <taxon>Fungi</taxon>
        <taxon>Dikarya</taxon>
        <taxon>Basidiomycota</taxon>
        <taxon>Agaricomycotina</taxon>
        <taxon>Agaricomycetes</taxon>
        <taxon>Polyporales</taxon>
        <taxon>Polyporaceae</taxon>
        <taxon>Lentinus</taxon>
    </lineage>
</organism>
<gene>
    <name evidence="1" type="ORF">OH76DRAFT_1406316</name>
</gene>
<dbReference type="Proteomes" id="UP000256964">
    <property type="component" value="Unassembled WGS sequence"/>
</dbReference>
<protein>
    <submittedName>
        <fullName evidence="1">Uncharacterized protein</fullName>
    </submittedName>
</protein>
<reference evidence="1 2" key="1">
    <citation type="journal article" date="2018" name="Biotechnol. Biofuels">
        <title>Integrative visual omics of the white-rot fungus Polyporus brumalis exposes the biotechnological potential of its oxidative enzymes for delignifying raw plant biomass.</title>
        <authorList>
            <person name="Miyauchi S."/>
            <person name="Rancon A."/>
            <person name="Drula E."/>
            <person name="Hage H."/>
            <person name="Chaduli D."/>
            <person name="Favel A."/>
            <person name="Grisel S."/>
            <person name="Henrissat B."/>
            <person name="Herpoel-Gimbert I."/>
            <person name="Ruiz-Duenas F.J."/>
            <person name="Chevret D."/>
            <person name="Hainaut M."/>
            <person name="Lin J."/>
            <person name="Wang M."/>
            <person name="Pangilinan J."/>
            <person name="Lipzen A."/>
            <person name="Lesage-Meessen L."/>
            <person name="Navarro D."/>
            <person name="Riley R."/>
            <person name="Grigoriev I.V."/>
            <person name="Zhou S."/>
            <person name="Raouche S."/>
            <person name="Rosso M.N."/>
        </authorList>
    </citation>
    <scope>NUCLEOTIDE SEQUENCE [LARGE SCALE GENOMIC DNA]</scope>
    <source>
        <strain evidence="1 2">BRFM 1820</strain>
    </source>
</reference>
<dbReference type="AlphaFoldDB" id="A0A371D3U0"/>
<keyword evidence="2" id="KW-1185">Reference proteome</keyword>
<sequence length="89" mass="9986">MQAQALSRRTRLSAMQYSSLGVGRMSLAASVSCINGTSYVLRYLRLWLCTDASFSSVSTVFCSDRKQRSVGRIRTSHRQEMFAACYICT</sequence>
<feature type="non-terminal residue" evidence="1">
    <location>
        <position position="89"/>
    </location>
</feature>